<evidence type="ECO:0000256" key="1">
    <source>
        <dbReference type="ARBA" id="ARBA00006270"/>
    </source>
</evidence>
<gene>
    <name evidence="4" type="ORF">ZEAMMB73_Zm00001d010538</name>
</gene>
<dbReference type="InterPro" id="IPR050305">
    <property type="entry name" value="Small_GTPase_Rab"/>
</dbReference>
<protein>
    <submittedName>
        <fullName evidence="4">Ras-related protein RABE1c</fullName>
    </submittedName>
</protein>
<accession>A0A1D6FRR5</accession>
<dbReference type="FunFam" id="3.40.50.300:FF:001447">
    <property type="entry name" value="Ras-related protein Rab-1B"/>
    <property type="match status" value="1"/>
</dbReference>
<dbReference type="Pfam" id="PF00071">
    <property type="entry name" value="Ras"/>
    <property type="match status" value="1"/>
</dbReference>
<comment type="similarity">
    <text evidence="1">Belongs to the small GTPase superfamily. Rab family.</text>
</comment>
<keyword evidence="2" id="KW-0547">Nucleotide-binding</keyword>
<dbReference type="AlphaFoldDB" id="A0A1D6FRR5"/>
<organism evidence="4">
    <name type="scientific">Zea mays</name>
    <name type="common">Maize</name>
    <dbReference type="NCBI Taxonomy" id="4577"/>
    <lineage>
        <taxon>Eukaryota</taxon>
        <taxon>Viridiplantae</taxon>
        <taxon>Streptophyta</taxon>
        <taxon>Embryophyta</taxon>
        <taxon>Tracheophyta</taxon>
        <taxon>Spermatophyta</taxon>
        <taxon>Magnoliopsida</taxon>
        <taxon>Liliopsida</taxon>
        <taxon>Poales</taxon>
        <taxon>Poaceae</taxon>
        <taxon>PACMAD clade</taxon>
        <taxon>Panicoideae</taxon>
        <taxon>Andropogonodae</taxon>
        <taxon>Andropogoneae</taxon>
        <taxon>Tripsacinae</taxon>
        <taxon>Zea</taxon>
    </lineage>
</organism>
<proteinExistence type="inferred from homology"/>
<reference evidence="4" key="1">
    <citation type="submission" date="2015-12" db="EMBL/GenBank/DDBJ databases">
        <title>Update maize B73 reference genome by single molecule sequencing technologies.</title>
        <authorList>
            <consortium name="Maize Genome Sequencing Project"/>
            <person name="Ware D."/>
        </authorList>
    </citation>
    <scope>NUCLEOTIDE SEQUENCE</scope>
    <source>
        <tissue evidence="4">Seedling</tissue>
    </source>
</reference>
<dbReference type="SMART" id="SM00175">
    <property type="entry name" value="RAB"/>
    <property type="match status" value="1"/>
</dbReference>
<evidence type="ECO:0000256" key="3">
    <source>
        <dbReference type="ARBA" id="ARBA00023134"/>
    </source>
</evidence>
<dbReference type="EMBL" id="CM000784">
    <property type="protein sequence ID" value="AQK94277.1"/>
    <property type="molecule type" value="Genomic_DNA"/>
</dbReference>
<evidence type="ECO:0000313" key="4">
    <source>
        <dbReference type="EMBL" id="AQK94277.1"/>
    </source>
</evidence>
<dbReference type="InterPro" id="IPR027417">
    <property type="entry name" value="P-loop_NTPase"/>
</dbReference>
<keyword evidence="3" id="KW-0342">GTP-binding</keyword>
<sequence length="80" mass="9259">MISDLILCSIDFKIRTIELDGKRIKLQIWDTAGQERFRTITTAYYRGAMGILLVYDVTDESSFNSKLFLTIYSKSLLLPF</sequence>
<dbReference type="GO" id="GO:0003924">
    <property type="term" value="F:GTPase activity"/>
    <property type="evidence" value="ECO:0007669"/>
    <property type="project" value="InterPro"/>
</dbReference>
<dbReference type="GO" id="GO:0005525">
    <property type="term" value="F:GTP binding"/>
    <property type="evidence" value="ECO:0007669"/>
    <property type="project" value="UniProtKB-KW"/>
</dbReference>
<evidence type="ECO:0000256" key="2">
    <source>
        <dbReference type="ARBA" id="ARBA00022741"/>
    </source>
</evidence>
<dbReference type="InterPro" id="IPR001806">
    <property type="entry name" value="Small_GTPase"/>
</dbReference>
<dbReference type="PANTHER" id="PTHR47980">
    <property type="entry name" value="LD44762P"/>
    <property type="match status" value="1"/>
</dbReference>
<dbReference type="SUPFAM" id="SSF52540">
    <property type="entry name" value="P-loop containing nucleoside triphosphate hydrolases"/>
    <property type="match status" value="1"/>
</dbReference>
<dbReference type="PROSITE" id="PS51419">
    <property type="entry name" value="RAB"/>
    <property type="match status" value="1"/>
</dbReference>
<name>A0A1D6FRR5_MAIZE</name>
<dbReference type="Gene3D" id="3.40.50.300">
    <property type="entry name" value="P-loop containing nucleotide triphosphate hydrolases"/>
    <property type="match status" value="1"/>
</dbReference>